<dbReference type="InterPro" id="IPR013519">
    <property type="entry name" value="Int_alpha_beta-p"/>
</dbReference>
<evidence type="ECO:0000313" key="3">
    <source>
        <dbReference type="EnsemblMetazoa" id="CJA30994.1"/>
    </source>
</evidence>
<proteinExistence type="predicted"/>
<dbReference type="GO" id="GO:0009897">
    <property type="term" value="C:external side of plasma membrane"/>
    <property type="evidence" value="ECO:0007669"/>
    <property type="project" value="TreeGrafter"/>
</dbReference>
<dbReference type="GO" id="GO:0008305">
    <property type="term" value="C:integrin complex"/>
    <property type="evidence" value="ECO:0007669"/>
    <property type="project" value="TreeGrafter"/>
</dbReference>
<dbReference type="PROSITE" id="PS51470">
    <property type="entry name" value="FG_GAP"/>
    <property type="match status" value="1"/>
</dbReference>
<dbReference type="SUPFAM" id="SSF69318">
    <property type="entry name" value="Integrin alpha N-terminal domain"/>
    <property type="match status" value="1"/>
</dbReference>
<dbReference type="SMART" id="SM00191">
    <property type="entry name" value="Int_alpha"/>
    <property type="match status" value="1"/>
</dbReference>
<sequence>MRAGSFPRVTWLLLVGLLSATVAFNVDTKNAVLHHMAGSYFGYSLDFYNEQKGMPILVVGAPEAETTNPNLAGIRRPGAVYACSVNRPTCREVHVDKQKGNLKKLNGSHLVPIEDKANQFFGATVKANDKHDKLLMCAPKYKYFYSKFEVIEPVGTCFYAENGFDKTEEFSSCKQER</sequence>
<protein>
    <submittedName>
        <fullName evidence="3">Uncharacterized protein</fullName>
    </submittedName>
</protein>
<dbReference type="GO" id="GO:0098609">
    <property type="term" value="P:cell-cell adhesion"/>
    <property type="evidence" value="ECO:0007669"/>
    <property type="project" value="TreeGrafter"/>
</dbReference>
<dbReference type="PANTHER" id="PTHR23220:SF133">
    <property type="entry name" value="INTEGRIN ALPHA-PS2"/>
    <property type="match status" value="1"/>
</dbReference>
<evidence type="ECO:0000256" key="2">
    <source>
        <dbReference type="SAM" id="SignalP"/>
    </source>
</evidence>
<organism evidence="3 4">
    <name type="scientific">Caenorhabditis japonica</name>
    <dbReference type="NCBI Taxonomy" id="281687"/>
    <lineage>
        <taxon>Eukaryota</taxon>
        <taxon>Metazoa</taxon>
        <taxon>Ecdysozoa</taxon>
        <taxon>Nematoda</taxon>
        <taxon>Chromadorea</taxon>
        <taxon>Rhabditida</taxon>
        <taxon>Rhabditina</taxon>
        <taxon>Rhabditomorpha</taxon>
        <taxon>Rhabditoidea</taxon>
        <taxon>Rhabditidae</taxon>
        <taxon>Peloderinae</taxon>
        <taxon>Caenorhabditis</taxon>
    </lineage>
</organism>
<dbReference type="AlphaFoldDB" id="A0A8R1EAR6"/>
<dbReference type="GO" id="GO:0007160">
    <property type="term" value="P:cell-matrix adhesion"/>
    <property type="evidence" value="ECO:0007669"/>
    <property type="project" value="TreeGrafter"/>
</dbReference>
<reference evidence="4" key="1">
    <citation type="submission" date="2010-08" db="EMBL/GenBank/DDBJ databases">
        <authorList>
            <consortium name="Caenorhabditis japonica Sequencing Consortium"/>
            <person name="Wilson R.K."/>
        </authorList>
    </citation>
    <scope>NUCLEOTIDE SEQUENCE [LARGE SCALE GENOMIC DNA]</scope>
    <source>
        <strain evidence="4">DF5081</strain>
    </source>
</reference>
<dbReference type="Gene3D" id="2.130.10.130">
    <property type="entry name" value="Integrin alpha, N-terminal"/>
    <property type="match status" value="1"/>
</dbReference>
<dbReference type="EnsemblMetazoa" id="CJA30994.1">
    <property type="protein sequence ID" value="CJA30994.1"/>
    <property type="gene ID" value="WBGene00206841"/>
</dbReference>
<feature type="chain" id="PRO_5035744010" evidence="2">
    <location>
        <begin position="24"/>
        <end position="177"/>
    </location>
</feature>
<reference evidence="3" key="2">
    <citation type="submission" date="2022-06" db="UniProtKB">
        <authorList>
            <consortium name="EnsemblMetazoa"/>
        </authorList>
    </citation>
    <scope>IDENTIFICATION</scope>
    <source>
        <strain evidence="3">DF5081</strain>
    </source>
</reference>
<keyword evidence="2" id="KW-0732">Signal</keyword>
<dbReference type="Proteomes" id="UP000005237">
    <property type="component" value="Unassembled WGS sequence"/>
</dbReference>
<name>A0A8R1EAR6_CAEJA</name>
<dbReference type="InterPro" id="IPR028994">
    <property type="entry name" value="Integrin_alpha_N"/>
</dbReference>
<evidence type="ECO:0000313" key="4">
    <source>
        <dbReference type="Proteomes" id="UP000005237"/>
    </source>
</evidence>
<dbReference type="GO" id="GO:0007229">
    <property type="term" value="P:integrin-mediated signaling pathway"/>
    <property type="evidence" value="ECO:0007669"/>
    <property type="project" value="TreeGrafter"/>
</dbReference>
<evidence type="ECO:0000256" key="1">
    <source>
        <dbReference type="PROSITE-ProRule" id="PRU00803"/>
    </source>
</evidence>
<dbReference type="GO" id="GO:0033627">
    <property type="term" value="P:cell adhesion mediated by integrin"/>
    <property type="evidence" value="ECO:0007669"/>
    <property type="project" value="TreeGrafter"/>
</dbReference>
<feature type="repeat" description="FG-GAP" evidence="1">
    <location>
        <begin position="25"/>
        <end position="92"/>
    </location>
</feature>
<feature type="signal peptide" evidence="2">
    <location>
        <begin position="1"/>
        <end position="23"/>
    </location>
</feature>
<dbReference type="GO" id="GO:0005178">
    <property type="term" value="F:integrin binding"/>
    <property type="evidence" value="ECO:0007669"/>
    <property type="project" value="TreeGrafter"/>
</dbReference>
<keyword evidence="4" id="KW-1185">Reference proteome</keyword>
<accession>A0A8R1EAR6</accession>
<dbReference type="PANTHER" id="PTHR23220">
    <property type="entry name" value="INTEGRIN ALPHA"/>
    <property type="match status" value="1"/>
</dbReference>